<dbReference type="KEGG" id="ngr:NAEGRDRAFT_79644"/>
<dbReference type="Gene3D" id="1.20.58.2220">
    <property type="entry name" value="Formin, FH2 domain"/>
    <property type="match status" value="1"/>
</dbReference>
<accession>D2VED8</accession>
<dbReference type="AlphaFoldDB" id="D2VED8"/>
<dbReference type="InParanoid" id="D2VED8"/>
<dbReference type="InterPro" id="IPR010472">
    <property type="entry name" value="FH3_dom"/>
</dbReference>
<gene>
    <name evidence="5" type="ORF">NAEGRDRAFT_79644</name>
</gene>
<dbReference type="EMBL" id="GG738866">
    <property type="protein sequence ID" value="EFC44783.1"/>
    <property type="molecule type" value="Genomic_DNA"/>
</dbReference>
<dbReference type="PROSITE" id="PS51232">
    <property type="entry name" value="GBD_FH3"/>
    <property type="match status" value="1"/>
</dbReference>
<dbReference type="SMART" id="SM00498">
    <property type="entry name" value="FH2"/>
    <property type="match status" value="1"/>
</dbReference>
<feature type="coiled-coil region" evidence="1">
    <location>
        <begin position="922"/>
        <end position="1047"/>
    </location>
</feature>
<reference evidence="5 6" key="1">
    <citation type="journal article" date="2010" name="Cell">
        <title>The genome of Naegleria gruberi illuminates early eukaryotic versatility.</title>
        <authorList>
            <person name="Fritz-Laylin L.K."/>
            <person name="Prochnik S.E."/>
            <person name="Ginger M.L."/>
            <person name="Dacks J.B."/>
            <person name="Carpenter M.L."/>
            <person name="Field M.C."/>
            <person name="Kuo A."/>
            <person name="Paredez A."/>
            <person name="Chapman J."/>
            <person name="Pham J."/>
            <person name="Shu S."/>
            <person name="Neupane R."/>
            <person name="Cipriano M."/>
            <person name="Mancuso J."/>
            <person name="Tu H."/>
            <person name="Salamov A."/>
            <person name="Lindquist E."/>
            <person name="Shapiro H."/>
            <person name="Lucas S."/>
            <person name="Grigoriev I.V."/>
            <person name="Cande W.Z."/>
            <person name="Fulton C."/>
            <person name="Rokhsar D.S."/>
            <person name="Dawson S.C."/>
        </authorList>
    </citation>
    <scope>NUCLEOTIDE SEQUENCE [LARGE SCALE GENOMIC DNA]</scope>
    <source>
        <strain evidence="5 6">NEG-M</strain>
    </source>
</reference>
<organism evidence="6">
    <name type="scientific">Naegleria gruberi</name>
    <name type="common">Amoeba</name>
    <dbReference type="NCBI Taxonomy" id="5762"/>
    <lineage>
        <taxon>Eukaryota</taxon>
        <taxon>Discoba</taxon>
        <taxon>Heterolobosea</taxon>
        <taxon>Tetramitia</taxon>
        <taxon>Eutetramitia</taxon>
        <taxon>Vahlkampfiidae</taxon>
        <taxon>Naegleria</taxon>
    </lineage>
</organism>
<proteinExistence type="predicted"/>
<dbReference type="GO" id="GO:0031267">
    <property type="term" value="F:small GTPase binding"/>
    <property type="evidence" value="ECO:0007669"/>
    <property type="project" value="InterPro"/>
</dbReference>
<dbReference type="Gene3D" id="1.25.10.10">
    <property type="entry name" value="Leucine-rich Repeat Variant"/>
    <property type="match status" value="2"/>
</dbReference>
<dbReference type="InterPro" id="IPR015425">
    <property type="entry name" value="FH2_Formin"/>
</dbReference>
<feature type="region of interest" description="Disordered" evidence="2">
    <location>
        <begin position="173"/>
        <end position="229"/>
    </location>
</feature>
<dbReference type="SUPFAM" id="SSF48371">
    <property type="entry name" value="ARM repeat"/>
    <property type="match status" value="2"/>
</dbReference>
<dbReference type="InterPro" id="IPR016024">
    <property type="entry name" value="ARM-type_fold"/>
</dbReference>
<dbReference type="SMART" id="SM01140">
    <property type="entry name" value="Drf_GBD"/>
    <property type="match status" value="1"/>
</dbReference>
<dbReference type="Pfam" id="PF06371">
    <property type="entry name" value="Drf_GBD"/>
    <property type="match status" value="1"/>
</dbReference>
<feature type="compositionally biased region" description="Polar residues" evidence="2">
    <location>
        <begin position="173"/>
        <end position="203"/>
    </location>
</feature>
<evidence type="ECO:0000256" key="1">
    <source>
        <dbReference type="SAM" id="Coils"/>
    </source>
</evidence>
<sequence length="1067" mass="121478">MSSENSYNDPNSEPLTVADEIRETLVVIFSYLQDYEYLITNVRTHHRRLHVILETVRHLSVALRTREINFVTEFIQQDGINALSLLLTKVNRIYKLNLHTEKQRKKKISYQLTELEILQQIILCFHSIVDTDEGMEALIAHSDVIKHLLMICDFEAFLKEMLDYSNFITNNSRNETVQSPRGTKPFSTQTNTSSSGAENNDGSSSDEEPENDAQSISVLSSPRESRRKTTETLKGLVNQMIVQKSNLRSKILVLLSVVAYYGENGFWIILESVNSYKLMKNEKHRFKEMFHCMESVFYHEQELAAHILMFMNSFLYASKNSSFASHIYREFINFDVKKFVSEKYASKEEITNGKLLNQCKMFLDFENNERRIFQNAFKGDGISKEDEDLWLSLSDPVEIAKVMKMRLSESAESNSSMINTMKLLLLITMNKNKDKLDSKWTLVEKVLADTITPSGDVTEKSGGADRIESLKLQTTIDLQRDSIKALEKERTQALDIISQLTDITRNNKENATVSVSKFDSQDNPLLDKLVDFSKNPLAEKYSFSVNIVEPVEALIPPPPGMGGIPPPPGSGIPPPPGMGIPPPPGMGGIPPPPGSGIPLPPGVPPPPGMPGVPPPPGSGIPMPPGGGFFGMKTKLPKLPELKATKDTKKIHIAGDKINNKDIEGTGWMSILEENAEKMSKIFDKNLFENNFQKKETRDAPSQEKENVPTLVSFLDSKTSYQLALLLGFLKKNEREIRKHVIDLNEKELQKQTIHSLKDLCPEEDKFKEIESFVQKGDGYLEQLEPGDKLFYAMKDIPRLKQRFTAWSSQIYFEGSVISVEPDIESLNRACKNIVQCKSLQRLMTLIVLLVNFLNKAKTDKDRVYGFKLNFLTKLGDIKSSSDPNRSMMNYLCEFLLAKDDKLIPELLKELKDYAEVGSRIELPELKKEIGKLNESLKVIQTELEFYKKEQKFINDKFPKQLDEFYQYAKSEMQKINKAQEKLEKILKEVAKFFGEKEKDVCDTPHLFFTAVSNFLKQLDATFTKLKEEKEKNKDDQLRKELKNFLQNRRPEGNMTILSAVANGDIKQ</sequence>
<feature type="compositionally biased region" description="Polar residues" evidence="2">
    <location>
        <begin position="212"/>
        <end position="222"/>
    </location>
</feature>
<dbReference type="SUPFAM" id="SSF101447">
    <property type="entry name" value="Formin homology 2 domain (FH2 domain)"/>
    <property type="match status" value="1"/>
</dbReference>
<dbReference type="InterPro" id="IPR010473">
    <property type="entry name" value="GTPase-bd"/>
</dbReference>
<dbReference type="InterPro" id="IPR014768">
    <property type="entry name" value="GBD/FH3_dom"/>
</dbReference>
<dbReference type="VEuPathDB" id="AmoebaDB:NAEGRDRAFT_79644"/>
<dbReference type="Pfam" id="PF02181">
    <property type="entry name" value="FH2"/>
    <property type="match status" value="1"/>
</dbReference>
<evidence type="ECO:0000259" key="4">
    <source>
        <dbReference type="PROSITE" id="PS51444"/>
    </source>
</evidence>
<dbReference type="InterPro" id="IPR011989">
    <property type="entry name" value="ARM-like"/>
</dbReference>
<dbReference type="OMA" id="ICDFEAF"/>
<dbReference type="SMART" id="SM01139">
    <property type="entry name" value="Drf_FH3"/>
    <property type="match status" value="1"/>
</dbReference>
<evidence type="ECO:0000259" key="3">
    <source>
        <dbReference type="PROSITE" id="PS51232"/>
    </source>
</evidence>
<feature type="domain" description="GBD/FH3" evidence="3">
    <location>
        <begin position="1"/>
        <end position="458"/>
    </location>
</feature>
<name>D2VED8_NAEGR</name>
<dbReference type="GO" id="GO:0030036">
    <property type="term" value="P:actin cytoskeleton organization"/>
    <property type="evidence" value="ECO:0007669"/>
    <property type="project" value="InterPro"/>
</dbReference>
<dbReference type="Proteomes" id="UP000006671">
    <property type="component" value="Unassembled WGS sequence"/>
</dbReference>
<evidence type="ECO:0000256" key="2">
    <source>
        <dbReference type="SAM" id="MobiDB-lite"/>
    </source>
</evidence>
<dbReference type="PANTHER" id="PTHR45725">
    <property type="entry name" value="FORMIN HOMOLOGY 2 FAMILY MEMBER"/>
    <property type="match status" value="1"/>
</dbReference>
<evidence type="ECO:0000313" key="5">
    <source>
        <dbReference type="EMBL" id="EFC44783.1"/>
    </source>
</evidence>
<dbReference type="PANTHER" id="PTHR45725:SF1">
    <property type="entry name" value="DISHEVELLED ASSOCIATED ACTIVATOR OF MORPHOGENESIS, ISOFORM D"/>
    <property type="match status" value="1"/>
</dbReference>
<keyword evidence="1" id="KW-0175">Coiled coil</keyword>
<feature type="domain" description="FH2" evidence="4">
    <location>
        <begin position="639"/>
        <end position="1044"/>
    </location>
</feature>
<dbReference type="RefSeq" id="XP_002677527.1">
    <property type="nucleotide sequence ID" value="XM_002677481.1"/>
</dbReference>
<evidence type="ECO:0000313" key="6">
    <source>
        <dbReference type="Proteomes" id="UP000006671"/>
    </source>
</evidence>
<dbReference type="eggNOG" id="KOG1922">
    <property type="taxonomic scope" value="Eukaryota"/>
</dbReference>
<dbReference type="STRING" id="5762.D2VED8"/>
<protein>
    <submittedName>
        <fullName evidence="5">FH2 domain-containing protein</fullName>
    </submittedName>
</protein>
<dbReference type="InterPro" id="IPR051425">
    <property type="entry name" value="Formin_Homology"/>
</dbReference>
<dbReference type="OrthoDB" id="1104827at2759"/>
<dbReference type="GO" id="GO:0003779">
    <property type="term" value="F:actin binding"/>
    <property type="evidence" value="ECO:0007669"/>
    <property type="project" value="InterPro"/>
</dbReference>
<dbReference type="PROSITE" id="PS51444">
    <property type="entry name" value="FH2"/>
    <property type="match status" value="1"/>
</dbReference>
<keyword evidence="6" id="KW-1185">Reference proteome</keyword>
<dbReference type="InterPro" id="IPR042201">
    <property type="entry name" value="FH2_Formin_sf"/>
</dbReference>
<dbReference type="GeneID" id="8848317"/>